<accession>A0ABM5C6X0</accession>
<dbReference type="RefSeq" id="XP_072804402.1">
    <property type="nucleotide sequence ID" value="XM_072948301.1"/>
</dbReference>
<dbReference type="PANTHER" id="PTHR45627:SF26">
    <property type="entry name" value="ADENYLATE CYCLASE TYPE 1"/>
    <property type="match status" value="1"/>
</dbReference>
<feature type="region of interest" description="Disordered" evidence="3">
    <location>
        <begin position="71"/>
        <end position="147"/>
    </location>
</feature>
<evidence type="ECO:0000256" key="1">
    <source>
        <dbReference type="ARBA" id="ARBA00022741"/>
    </source>
</evidence>
<keyword evidence="2" id="KW-0456">Lyase</keyword>
<organism evidence="4 5">
    <name type="scientific">Vicugna pacos</name>
    <name type="common">Alpaca</name>
    <name type="synonym">Lama pacos</name>
    <dbReference type="NCBI Taxonomy" id="30538"/>
    <lineage>
        <taxon>Eukaryota</taxon>
        <taxon>Metazoa</taxon>
        <taxon>Chordata</taxon>
        <taxon>Craniata</taxon>
        <taxon>Vertebrata</taxon>
        <taxon>Euteleostomi</taxon>
        <taxon>Mammalia</taxon>
        <taxon>Eutheria</taxon>
        <taxon>Laurasiatheria</taxon>
        <taxon>Artiodactyla</taxon>
        <taxon>Tylopoda</taxon>
        <taxon>Camelidae</taxon>
        <taxon>Vicugna</taxon>
    </lineage>
</organism>
<sequence length="157" mass="17520">MHCRKMFKAEIPFSSVMTCEDDDKLGAKALLFLGVNMYGVFVRILAECSQRKALLQFRNCTEDRLRLEDENEKQRRRLQRRRLQRRRLQRRRRGPSGRRGAGRAAAAELRVQRGGGGRAPRGGPRAGVGRGAALQQPATSARAPTASCGCGDEFGCF</sequence>
<evidence type="ECO:0000256" key="2">
    <source>
        <dbReference type="ARBA" id="ARBA00023239"/>
    </source>
</evidence>
<dbReference type="GeneID" id="140688683"/>
<proteinExistence type="predicted"/>
<name>A0ABM5C6X0_VICPA</name>
<feature type="compositionally biased region" description="Basic residues" evidence="3">
    <location>
        <begin position="74"/>
        <end position="96"/>
    </location>
</feature>
<keyword evidence="4" id="KW-1185">Reference proteome</keyword>
<gene>
    <name evidence="5" type="primary">LOC140688683</name>
</gene>
<keyword evidence="1" id="KW-0547">Nucleotide-binding</keyword>
<reference evidence="5" key="1">
    <citation type="submission" date="2025-08" db="UniProtKB">
        <authorList>
            <consortium name="RefSeq"/>
        </authorList>
    </citation>
    <scope>IDENTIFICATION</scope>
</reference>
<evidence type="ECO:0000313" key="5">
    <source>
        <dbReference type="RefSeq" id="XP_072804402.1"/>
    </source>
</evidence>
<evidence type="ECO:0000256" key="3">
    <source>
        <dbReference type="SAM" id="MobiDB-lite"/>
    </source>
</evidence>
<dbReference type="PANTHER" id="PTHR45627">
    <property type="entry name" value="ADENYLATE CYCLASE TYPE 1"/>
    <property type="match status" value="1"/>
</dbReference>
<dbReference type="Proteomes" id="UP001652581">
    <property type="component" value="Chromosome 23"/>
</dbReference>
<feature type="compositionally biased region" description="Gly residues" evidence="3">
    <location>
        <begin position="113"/>
        <end position="130"/>
    </location>
</feature>
<evidence type="ECO:0000313" key="4">
    <source>
        <dbReference type="Proteomes" id="UP001652581"/>
    </source>
</evidence>
<protein>
    <submittedName>
        <fullName evidence="5">Uncharacterized protein isoform X1</fullName>
    </submittedName>
</protein>